<reference evidence="2" key="1">
    <citation type="journal article" date="2017" name="Nat. Commun.">
        <title>The North American bullfrog draft genome provides insight into hormonal regulation of long noncoding RNA.</title>
        <authorList>
            <person name="Hammond S.A."/>
            <person name="Warren R.L."/>
            <person name="Vandervalk B.P."/>
            <person name="Kucuk E."/>
            <person name="Khan H."/>
            <person name="Gibb E.A."/>
            <person name="Pandoh P."/>
            <person name="Kirk H."/>
            <person name="Zhao Y."/>
            <person name="Jones M."/>
            <person name="Mungall A.J."/>
            <person name="Coope R."/>
            <person name="Pleasance S."/>
            <person name="Moore R.A."/>
            <person name="Holt R.A."/>
            <person name="Round J.M."/>
            <person name="Ohora S."/>
            <person name="Walle B.V."/>
            <person name="Veldhoen N."/>
            <person name="Helbing C.C."/>
            <person name="Birol I."/>
        </authorList>
    </citation>
    <scope>NUCLEOTIDE SEQUENCE [LARGE SCALE GENOMIC DNA]</scope>
</reference>
<feature type="non-terminal residue" evidence="1">
    <location>
        <position position="1"/>
    </location>
</feature>
<gene>
    <name evidence="1" type="ORF">AB205_0083610</name>
</gene>
<proteinExistence type="predicted"/>
<keyword evidence="2" id="KW-1185">Reference proteome</keyword>
<organism evidence="1 2">
    <name type="scientific">Aquarana catesbeiana</name>
    <name type="common">American bullfrog</name>
    <name type="synonym">Rana catesbeiana</name>
    <dbReference type="NCBI Taxonomy" id="8400"/>
    <lineage>
        <taxon>Eukaryota</taxon>
        <taxon>Metazoa</taxon>
        <taxon>Chordata</taxon>
        <taxon>Craniata</taxon>
        <taxon>Vertebrata</taxon>
        <taxon>Euteleostomi</taxon>
        <taxon>Amphibia</taxon>
        <taxon>Batrachia</taxon>
        <taxon>Anura</taxon>
        <taxon>Neobatrachia</taxon>
        <taxon>Ranoidea</taxon>
        <taxon>Ranidae</taxon>
        <taxon>Aquarana</taxon>
    </lineage>
</organism>
<evidence type="ECO:0000313" key="1">
    <source>
        <dbReference type="EMBL" id="PIO33048.1"/>
    </source>
</evidence>
<protein>
    <recommendedName>
        <fullName evidence="3">AGC-kinase C-terminal domain-containing protein</fullName>
    </recommendedName>
</protein>
<dbReference type="EMBL" id="KV928065">
    <property type="protein sequence ID" value="PIO33048.1"/>
    <property type="molecule type" value="Genomic_DNA"/>
</dbReference>
<evidence type="ECO:0008006" key="3">
    <source>
        <dbReference type="Google" id="ProtNLM"/>
    </source>
</evidence>
<name>A0A2G9RYR3_AQUCT</name>
<evidence type="ECO:0000313" key="2">
    <source>
        <dbReference type="Proteomes" id="UP000228934"/>
    </source>
</evidence>
<sequence>LLCKCPNKRLGVGRDIRRHLFMRPIDWKLLEKGKGRSPFSVGPPLDMHGNAFSTFSISNRCKGI</sequence>
<dbReference type="AlphaFoldDB" id="A0A2G9RYR3"/>
<accession>A0A2G9RYR3</accession>
<dbReference type="Proteomes" id="UP000228934">
    <property type="component" value="Unassembled WGS sequence"/>
</dbReference>